<evidence type="ECO:0000313" key="3">
    <source>
        <dbReference type="Proteomes" id="UP001156882"/>
    </source>
</evidence>
<evidence type="ECO:0000313" key="2">
    <source>
        <dbReference type="EMBL" id="GLS18756.1"/>
    </source>
</evidence>
<protein>
    <submittedName>
        <fullName evidence="2">Uncharacterized protein</fullName>
    </submittedName>
</protein>
<proteinExistence type="predicted"/>
<name>A0ABQ6CKK7_9HYPH</name>
<sequence length="125" mass="13377">MPGGYRPGAGRPKGSLNKSTLEKGRAIGELAKEFTEEAIQTLVAIMRDPTATAPARVSAADKILERGWGKAIAQVEIGRPGDFSHLSDEELERRILEGARELGISAVEDEPVVDEMILVGSSKAH</sequence>
<dbReference type="RefSeq" id="WP_284311628.1">
    <property type="nucleotide sequence ID" value="NZ_BSPC01000015.1"/>
</dbReference>
<reference evidence="3" key="1">
    <citation type="journal article" date="2019" name="Int. J. Syst. Evol. Microbiol.">
        <title>The Global Catalogue of Microorganisms (GCM) 10K type strain sequencing project: providing services to taxonomists for standard genome sequencing and annotation.</title>
        <authorList>
            <consortium name="The Broad Institute Genomics Platform"/>
            <consortium name="The Broad Institute Genome Sequencing Center for Infectious Disease"/>
            <person name="Wu L."/>
            <person name="Ma J."/>
        </authorList>
    </citation>
    <scope>NUCLEOTIDE SEQUENCE [LARGE SCALE GENOMIC DNA]</scope>
    <source>
        <strain evidence="3">NBRC 101365</strain>
    </source>
</reference>
<organism evidence="2 3">
    <name type="scientific">Labrys miyagiensis</name>
    <dbReference type="NCBI Taxonomy" id="346912"/>
    <lineage>
        <taxon>Bacteria</taxon>
        <taxon>Pseudomonadati</taxon>
        <taxon>Pseudomonadota</taxon>
        <taxon>Alphaproteobacteria</taxon>
        <taxon>Hyphomicrobiales</taxon>
        <taxon>Xanthobacteraceae</taxon>
        <taxon>Labrys</taxon>
    </lineage>
</organism>
<comment type="caution">
    <text evidence="2">The sequence shown here is derived from an EMBL/GenBank/DDBJ whole genome shotgun (WGS) entry which is preliminary data.</text>
</comment>
<evidence type="ECO:0000256" key="1">
    <source>
        <dbReference type="SAM" id="MobiDB-lite"/>
    </source>
</evidence>
<feature type="region of interest" description="Disordered" evidence="1">
    <location>
        <begin position="1"/>
        <end position="20"/>
    </location>
</feature>
<dbReference type="Proteomes" id="UP001156882">
    <property type="component" value="Unassembled WGS sequence"/>
</dbReference>
<keyword evidence="3" id="KW-1185">Reference proteome</keyword>
<gene>
    <name evidence="2" type="ORF">GCM10007874_17730</name>
</gene>
<accession>A0ABQ6CKK7</accession>
<dbReference type="EMBL" id="BSPC01000015">
    <property type="protein sequence ID" value="GLS18756.1"/>
    <property type="molecule type" value="Genomic_DNA"/>
</dbReference>